<organism evidence="5 6">
    <name type="scientific">Salix viminalis</name>
    <name type="common">Common osier</name>
    <name type="synonym">Basket willow</name>
    <dbReference type="NCBI Taxonomy" id="40686"/>
    <lineage>
        <taxon>Eukaryota</taxon>
        <taxon>Viridiplantae</taxon>
        <taxon>Streptophyta</taxon>
        <taxon>Embryophyta</taxon>
        <taxon>Tracheophyta</taxon>
        <taxon>Spermatophyta</taxon>
        <taxon>Magnoliopsida</taxon>
        <taxon>eudicotyledons</taxon>
        <taxon>Gunneridae</taxon>
        <taxon>Pentapetalae</taxon>
        <taxon>rosids</taxon>
        <taxon>fabids</taxon>
        <taxon>Malpighiales</taxon>
        <taxon>Salicaceae</taxon>
        <taxon>Saliceae</taxon>
        <taxon>Salix</taxon>
    </lineage>
</organism>
<dbReference type="GO" id="GO:0016301">
    <property type="term" value="F:kinase activity"/>
    <property type="evidence" value="ECO:0007669"/>
    <property type="project" value="UniProtKB-KW"/>
</dbReference>
<evidence type="ECO:0000256" key="2">
    <source>
        <dbReference type="ARBA" id="ARBA00022737"/>
    </source>
</evidence>
<feature type="signal peptide" evidence="3">
    <location>
        <begin position="1"/>
        <end position="19"/>
    </location>
</feature>
<keyword evidence="2" id="KW-0677">Repeat</keyword>
<keyword evidence="5" id="KW-0808">Transferase</keyword>
<proteinExistence type="predicted"/>
<reference evidence="5 6" key="1">
    <citation type="journal article" date="2023" name="Int. J. Mol. Sci.">
        <title>De Novo Assembly and Annotation of 11 Diverse Shrub Willow (Salix) Genomes Reveals Novel Gene Organization in Sex-Linked Regions.</title>
        <authorList>
            <person name="Hyden B."/>
            <person name="Feng K."/>
            <person name="Yates T.B."/>
            <person name="Jawdy S."/>
            <person name="Cereghino C."/>
            <person name="Smart L.B."/>
            <person name="Muchero W."/>
        </authorList>
    </citation>
    <scope>NUCLEOTIDE SEQUENCE [LARGE SCALE GENOMIC DNA]</scope>
    <source>
        <tissue evidence="5">Shoot tip</tissue>
    </source>
</reference>
<dbReference type="Gene3D" id="3.80.10.10">
    <property type="entry name" value="Ribonuclease Inhibitor"/>
    <property type="match status" value="1"/>
</dbReference>
<gene>
    <name evidence="5" type="ORF">OIU85_012326</name>
</gene>
<dbReference type="SUPFAM" id="SSF52058">
    <property type="entry name" value="L domain-like"/>
    <property type="match status" value="1"/>
</dbReference>
<keyword evidence="6" id="KW-1185">Reference proteome</keyword>
<feature type="domain" description="Leucine-rich repeat-containing N-terminal plant-type" evidence="4">
    <location>
        <begin position="28"/>
        <end position="72"/>
    </location>
</feature>
<keyword evidence="1" id="KW-0433">Leucine-rich repeat</keyword>
<dbReference type="OrthoDB" id="852288at2759"/>
<evidence type="ECO:0000313" key="6">
    <source>
        <dbReference type="Proteomes" id="UP001151529"/>
    </source>
</evidence>
<dbReference type="Pfam" id="PF08263">
    <property type="entry name" value="LRRNT_2"/>
    <property type="match status" value="1"/>
</dbReference>
<dbReference type="PANTHER" id="PTHR48065:SF11">
    <property type="entry name" value="OS11G0213300 PROTEIN"/>
    <property type="match status" value="1"/>
</dbReference>
<dbReference type="EMBL" id="JAPFFL010000017">
    <property type="protein sequence ID" value="KAJ6673318.1"/>
    <property type="molecule type" value="Genomic_DNA"/>
</dbReference>
<dbReference type="AlphaFoldDB" id="A0A9Q0NP23"/>
<evidence type="ECO:0000259" key="4">
    <source>
        <dbReference type="Pfam" id="PF08263"/>
    </source>
</evidence>
<feature type="chain" id="PRO_5040235229" evidence="3">
    <location>
        <begin position="20"/>
        <end position="135"/>
    </location>
</feature>
<protein>
    <submittedName>
        <fullName evidence="5">PROTEIN KINASE PLANT-TYPE putative-RELATED</fullName>
    </submittedName>
</protein>
<dbReference type="InterPro" id="IPR013210">
    <property type="entry name" value="LRR_N_plant-typ"/>
</dbReference>
<accession>A0A9Q0NP23</accession>
<evidence type="ECO:0000256" key="3">
    <source>
        <dbReference type="SAM" id="SignalP"/>
    </source>
</evidence>
<dbReference type="Proteomes" id="UP001151529">
    <property type="component" value="Chromosome 18"/>
</dbReference>
<dbReference type="PROSITE" id="PS51450">
    <property type="entry name" value="LRR"/>
    <property type="match status" value="1"/>
</dbReference>
<name>A0A9Q0NP23_SALVM</name>
<dbReference type="InterPro" id="IPR032675">
    <property type="entry name" value="LRR_dom_sf"/>
</dbReference>
<keyword evidence="3" id="KW-0732">Signal</keyword>
<dbReference type="PANTHER" id="PTHR48065">
    <property type="entry name" value="OS10G0469600 PROTEIN"/>
    <property type="match status" value="1"/>
</dbReference>
<comment type="caution">
    <text evidence="5">The sequence shown here is derived from an EMBL/GenBank/DDBJ whole genome shotgun (WGS) entry which is preliminary data.</text>
</comment>
<evidence type="ECO:0000313" key="5">
    <source>
        <dbReference type="EMBL" id="KAJ6673318.1"/>
    </source>
</evidence>
<sequence>MALNRLSLPLAAAIMMINASLLLEGCLEEERIALLQIKTSIFDPNQNHFGASQLLSWGNDTLCSSWTGVSCDPITGRVNKIVLYNVRDFDSLSKLEELDLSGNEIQNFVTSTGMKLIKSSIPLHLILSIPHDLIL</sequence>
<evidence type="ECO:0000256" key="1">
    <source>
        <dbReference type="ARBA" id="ARBA00022614"/>
    </source>
</evidence>
<keyword evidence="5" id="KW-0418">Kinase</keyword>
<dbReference type="InterPro" id="IPR001611">
    <property type="entry name" value="Leu-rich_rpt"/>
</dbReference>